<dbReference type="EMBL" id="QRCM01000001">
    <property type="protein sequence ID" value="TXG92143.1"/>
    <property type="molecule type" value="Genomic_DNA"/>
</dbReference>
<dbReference type="GO" id="GO:0008324">
    <property type="term" value="F:monoatomic cation transmembrane transporter activity"/>
    <property type="evidence" value="ECO:0007669"/>
    <property type="project" value="InterPro"/>
</dbReference>
<evidence type="ECO:0000313" key="8">
    <source>
        <dbReference type="EMBL" id="TXG92143.1"/>
    </source>
</evidence>
<evidence type="ECO:0000256" key="4">
    <source>
        <dbReference type="ARBA" id="ARBA00022692"/>
    </source>
</evidence>
<evidence type="ECO:0000256" key="5">
    <source>
        <dbReference type="ARBA" id="ARBA00022989"/>
    </source>
</evidence>
<dbReference type="PANTHER" id="PTHR34584">
    <property type="entry name" value="NA(+)/H(+) ANTIPORTER SUBUNIT E1"/>
    <property type="match status" value="1"/>
</dbReference>
<keyword evidence="5 7" id="KW-1133">Transmembrane helix</keyword>
<dbReference type="RefSeq" id="WP_010838125.1">
    <property type="nucleotide sequence ID" value="NZ_QRCM01000001.1"/>
</dbReference>
<evidence type="ECO:0000256" key="6">
    <source>
        <dbReference type="ARBA" id="ARBA00023136"/>
    </source>
</evidence>
<comment type="similarity">
    <text evidence="2">Belongs to the CPA3 antiporters (TC 2.A.63) subunit E family.</text>
</comment>
<evidence type="ECO:0000313" key="9">
    <source>
        <dbReference type="Proteomes" id="UP000471120"/>
    </source>
</evidence>
<reference evidence="8 9" key="1">
    <citation type="submission" date="2018-07" db="EMBL/GenBank/DDBJ databases">
        <title>Genome sequence of Rhodococcus rhodnii ATCC 35071 from Rhodnius prolixus.</title>
        <authorList>
            <person name="Patel V."/>
            <person name="Vogel K.J."/>
        </authorList>
    </citation>
    <scope>NUCLEOTIDE SEQUENCE [LARGE SCALE GENOMIC DNA]</scope>
    <source>
        <strain evidence="8 9">ATCC 35071</strain>
    </source>
</reference>
<sequence length="131" mass="14398">MKGGVIGWIGWPFRLLGFAAYFVWLLVTSNLTVIRDIVTPGSAVEAGIVRVPLRCRTDLEVTMLANLISLTPGTLTLAVRTGSPNELYVHGMYAPDPSEFRREIEDLETKMLHAMRRSGDVAPAAAGEEQR</sequence>
<dbReference type="PANTHER" id="PTHR34584:SF1">
    <property type="entry name" value="NA(+)_H(+) ANTIPORTER SUBUNIT E1"/>
    <property type="match status" value="1"/>
</dbReference>
<proteinExistence type="inferred from homology"/>
<evidence type="ECO:0000256" key="3">
    <source>
        <dbReference type="ARBA" id="ARBA00022475"/>
    </source>
</evidence>
<keyword evidence="6 7" id="KW-0472">Membrane</keyword>
<dbReference type="GO" id="GO:0005886">
    <property type="term" value="C:plasma membrane"/>
    <property type="evidence" value="ECO:0007669"/>
    <property type="project" value="UniProtKB-SubCell"/>
</dbReference>
<name>A0A6P2CIJ5_9NOCA</name>
<comment type="caution">
    <text evidence="8">The sequence shown here is derived from an EMBL/GenBank/DDBJ whole genome shotgun (WGS) entry which is preliminary data.</text>
</comment>
<organism evidence="8 9">
    <name type="scientific">Rhodococcus rhodnii</name>
    <dbReference type="NCBI Taxonomy" id="38312"/>
    <lineage>
        <taxon>Bacteria</taxon>
        <taxon>Bacillati</taxon>
        <taxon>Actinomycetota</taxon>
        <taxon>Actinomycetes</taxon>
        <taxon>Mycobacteriales</taxon>
        <taxon>Nocardiaceae</taxon>
        <taxon>Rhodococcus</taxon>
    </lineage>
</organism>
<comment type="subcellular location">
    <subcellularLocation>
        <location evidence="1">Cell membrane</location>
        <topology evidence="1">Multi-pass membrane protein</topology>
    </subcellularLocation>
</comment>
<keyword evidence="3" id="KW-1003">Cell membrane</keyword>
<dbReference type="InterPro" id="IPR002758">
    <property type="entry name" value="Cation_antiport_E"/>
</dbReference>
<evidence type="ECO:0000256" key="1">
    <source>
        <dbReference type="ARBA" id="ARBA00004651"/>
    </source>
</evidence>
<keyword evidence="4 7" id="KW-0812">Transmembrane</keyword>
<gene>
    <name evidence="8" type="ORF">DW322_20675</name>
</gene>
<dbReference type="Proteomes" id="UP000471120">
    <property type="component" value="Unassembled WGS sequence"/>
</dbReference>
<evidence type="ECO:0000256" key="2">
    <source>
        <dbReference type="ARBA" id="ARBA00006228"/>
    </source>
</evidence>
<accession>A0A6P2CIJ5</accession>
<feature type="transmembrane region" description="Helical" evidence="7">
    <location>
        <begin position="6"/>
        <end position="27"/>
    </location>
</feature>
<evidence type="ECO:0000256" key="7">
    <source>
        <dbReference type="SAM" id="Phobius"/>
    </source>
</evidence>
<protein>
    <submittedName>
        <fullName evidence="8">Cation transporter</fullName>
    </submittedName>
</protein>
<dbReference type="Pfam" id="PF01899">
    <property type="entry name" value="MNHE"/>
    <property type="match status" value="1"/>
</dbReference>
<dbReference type="AlphaFoldDB" id="A0A6P2CIJ5"/>